<sequence>MRSAEERWLIALFLLPVVAFMVFLLWVPFIQGIWMSLHNWPFMGQPTWKGLGNYAAFIRADYFWVSIQATLIYSLSTVFQLALALIAALALHQNFIRFKPLWRGLMLISYAMPPVVVGAIWLFMLDPGLGMISHYLTAWGITEFPIYFFAENNWAKWTITLIAGWTFWPFMFLIILSSLQSIPASHYELAETYGANLWQRFRVVTLPHIKTAILVVIILRLAFNLAKIEQPFTLTGGGPGYETSVLSILMYRFAFMSGDFGMAFTVGIFLVVMTALLILPFAYWFQRRQS</sequence>
<feature type="transmembrane region" description="Helical" evidence="7">
    <location>
        <begin position="71"/>
        <end position="92"/>
    </location>
</feature>
<dbReference type="Pfam" id="PF00528">
    <property type="entry name" value="BPD_transp_1"/>
    <property type="match status" value="1"/>
</dbReference>
<feature type="transmembrane region" description="Helical" evidence="7">
    <location>
        <begin position="104"/>
        <end position="125"/>
    </location>
</feature>
<dbReference type="SUPFAM" id="SSF161098">
    <property type="entry name" value="MetI-like"/>
    <property type="match status" value="1"/>
</dbReference>
<evidence type="ECO:0000256" key="2">
    <source>
        <dbReference type="ARBA" id="ARBA00022448"/>
    </source>
</evidence>
<dbReference type="EMBL" id="AZHW01000694">
    <property type="protein sequence ID" value="ETW97199.1"/>
    <property type="molecule type" value="Genomic_DNA"/>
</dbReference>
<evidence type="ECO:0000256" key="6">
    <source>
        <dbReference type="ARBA" id="ARBA00023136"/>
    </source>
</evidence>
<evidence type="ECO:0000313" key="9">
    <source>
        <dbReference type="EMBL" id="ETW97199.1"/>
    </source>
</evidence>
<protein>
    <recommendedName>
        <fullName evidence="8">ABC transmembrane type-1 domain-containing protein</fullName>
    </recommendedName>
</protein>
<evidence type="ECO:0000259" key="8">
    <source>
        <dbReference type="PROSITE" id="PS50928"/>
    </source>
</evidence>
<dbReference type="CDD" id="cd06261">
    <property type="entry name" value="TM_PBP2"/>
    <property type="match status" value="1"/>
</dbReference>
<evidence type="ECO:0000256" key="3">
    <source>
        <dbReference type="ARBA" id="ARBA00022475"/>
    </source>
</evidence>
<evidence type="ECO:0000313" key="10">
    <source>
        <dbReference type="Proteomes" id="UP000019141"/>
    </source>
</evidence>
<keyword evidence="10" id="KW-1185">Reference proteome</keyword>
<organism evidence="9 10">
    <name type="scientific">Entotheonella factor</name>
    <dbReference type="NCBI Taxonomy" id="1429438"/>
    <lineage>
        <taxon>Bacteria</taxon>
        <taxon>Pseudomonadati</taxon>
        <taxon>Nitrospinota/Tectimicrobiota group</taxon>
        <taxon>Candidatus Tectimicrobiota</taxon>
        <taxon>Candidatus Entotheonellia</taxon>
        <taxon>Candidatus Entotheonellales</taxon>
        <taxon>Candidatus Entotheonellaceae</taxon>
        <taxon>Candidatus Entotheonella</taxon>
    </lineage>
</organism>
<dbReference type="AlphaFoldDB" id="W4LH07"/>
<dbReference type="HOGENOM" id="CLU_016047_0_3_7"/>
<dbReference type="Gene3D" id="1.10.3720.10">
    <property type="entry name" value="MetI-like"/>
    <property type="match status" value="1"/>
</dbReference>
<dbReference type="InterPro" id="IPR035906">
    <property type="entry name" value="MetI-like_sf"/>
</dbReference>
<keyword evidence="5 7" id="KW-1133">Transmembrane helix</keyword>
<keyword evidence="4 7" id="KW-0812">Transmembrane</keyword>
<reference evidence="9 10" key="1">
    <citation type="journal article" date="2014" name="Nature">
        <title>An environmental bacterial taxon with a large and distinct metabolic repertoire.</title>
        <authorList>
            <person name="Wilson M.C."/>
            <person name="Mori T."/>
            <person name="Ruckert C."/>
            <person name="Uria A.R."/>
            <person name="Helf M.J."/>
            <person name="Takada K."/>
            <person name="Gernert C."/>
            <person name="Steffens U.A."/>
            <person name="Heycke N."/>
            <person name="Schmitt S."/>
            <person name="Rinke C."/>
            <person name="Helfrich E.J."/>
            <person name="Brachmann A.O."/>
            <person name="Gurgui C."/>
            <person name="Wakimoto T."/>
            <person name="Kracht M."/>
            <person name="Crusemann M."/>
            <person name="Hentschel U."/>
            <person name="Abe I."/>
            <person name="Matsunaga S."/>
            <person name="Kalinowski J."/>
            <person name="Takeyama H."/>
            <person name="Piel J."/>
        </authorList>
    </citation>
    <scope>NUCLEOTIDE SEQUENCE [LARGE SCALE GENOMIC DNA]</scope>
    <source>
        <strain evidence="10">TSY1</strain>
    </source>
</reference>
<proteinExistence type="inferred from homology"/>
<dbReference type="PANTHER" id="PTHR43005">
    <property type="entry name" value="BLR7065 PROTEIN"/>
    <property type="match status" value="1"/>
</dbReference>
<evidence type="ECO:0000256" key="1">
    <source>
        <dbReference type="ARBA" id="ARBA00004651"/>
    </source>
</evidence>
<feature type="domain" description="ABC transmembrane type-1" evidence="8">
    <location>
        <begin position="66"/>
        <end position="281"/>
    </location>
</feature>
<dbReference type="PANTHER" id="PTHR43005:SF1">
    <property type="entry name" value="SPERMIDINE_PUTRESCINE TRANSPORT SYSTEM PERMEASE PROTEIN"/>
    <property type="match status" value="1"/>
</dbReference>
<feature type="transmembrane region" description="Helical" evidence="7">
    <location>
        <begin position="12"/>
        <end position="34"/>
    </location>
</feature>
<keyword evidence="3" id="KW-1003">Cell membrane</keyword>
<comment type="subcellular location">
    <subcellularLocation>
        <location evidence="1 7">Cell membrane</location>
        <topology evidence="1 7">Multi-pass membrane protein</topology>
    </subcellularLocation>
</comment>
<comment type="similarity">
    <text evidence="7">Belongs to the binding-protein-dependent transport system permease family.</text>
</comment>
<comment type="caution">
    <text evidence="9">The sequence shown here is derived from an EMBL/GenBank/DDBJ whole genome shotgun (WGS) entry which is preliminary data.</text>
</comment>
<dbReference type="InterPro" id="IPR000515">
    <property type="entry name" value="MetI-like"/>
</dbReference>
<feature type="transmembrane region" description="Helical" evidence="7">
    <location>
        <begin position="162"/>
        <end position="183"/>
    </location>
</feature>
<dbReference type="GO" id="GO:0005886">
    <property type="term" value="C:plasma membrane"/>
    <property type="evidence" value="ECO:0007669"/>
    <property type="project" value="UniProtKB-SubCell"/>
</dbReference>
<feature type="transmembrane region" description="Helical" evidence="7">
    <location>
        <begin position="260"/>
        <end position="285"/>
    </location>
</feature>
<dbReference type="GO" id="GO:0055085">
    <property type="term" value="P:transmembrane transport"/>
    <property type="evidence" value="ECO:0007669"/>
    <property type="project" value="InterPro"/>
</dbReference>
<evidence type="ECO:0000256" key="4">
    <source>
        <dbReference type="ARBA" id="ARBA00022692"/>
    </source>
</evidence>
<gene>
    <name evidence="9" type="ORF">ETSY1_23620</name>
</gene>
<dbReference type="Proteomes" id="UP000019141">
    <property type="component" value="Unassembled WGS sequence"/>
</dbReference>
<name>W4LH07_ENTF1</name>
<feature type="transmembrane region" description="Helical" evidence="7">
    <location>
        <begin position="203"/>
        <end position="222"/>
    </location>
</feature>
<dbReference type="PROSITE" id="PS50928">
    <property type="entry name" value="ABC_TM1"/>
    <property type="match status" value="1"/>
</dbReference>
<evidence type="ECO:0000256" key="5">
    <source>
        <dbReference type="ARBA" id="ARBA00022989"/>
    </source>
</evidence>
<evidence type="ECO:0000256" key="7">
    <source>
        <dbReference type="RuleBase" id="RU363032"/>
    </source>
</evidence>
<keyword evidence="6 7" id="KW-0472">Membrane</keyword>
<keyword evidence="2 7" id="KW-0813">Transport</keyword>
<accession>W4LH07</accession>